<organism evidence="1 2">
    <name type="scientific">Lasiosphaeria miniovina</name>
    <dbReference type="NCBI Taxonomy" id="1954250"/>
    <lineage>
        <taxon>Eukaryota</taxon>
        <taxon>Fungi</taxon>
        <taxon>Dikarya</taxon>
        <taxon>Ascomycota</taxon>
        <taxon>Pezizomycotina</taxon>
        <taxon>Sordariomycetes</taxon>
        <taxon>Sordariomycetidae</taxon>
        <taxon>Sordariales</taxon>
        <taxon>Lasiosphaeriaceae</taxon>
        <taxon>Lasiosphaeria</taxon>
    </lineage>
</organism>
<protein>
    <submittedName>
        <fullName evidence="1">Uncharacterized protein</fullName>
    </submittedName>
</protein>
<accession>A0AA40DV65</accession>
<keyword evidence="2" id="KW-1185">Reference proteome</keyword>
<dbReference type="Proteomes" id="UP001172101">
    <property type="component" value="Unassembled WGS sequence"/>
</dbReference>
<dbReference type="EMBL" id="JAUIRO010000004">
    <property type="protein sequence ID" value="KAK0716765.1"/>
    <property type="molecule type" value="Genomic_DNA"/>
</dbReference>
<reference evidence="1" key="1">
    <citation type="submission" date="2023-06" db="EMBL/GenBank/DDBJ databases">
        <title>Genome-scale phylogeny and comparative genomics of the fungal order Sordariales.</title>
        <authorList>
            <consortium name="Lawrence Berkeley National Laboratory"/>
            <person name="Hensen N."/>
            <person name="Bonometti L."/>
            <person name="Westerberg I."/>
            <person name="Brannstrom I.O."/>
            <person name="Guillou S."/>
            <person name="Cros-Aarteil S."/>
            <person name="Calhoun S."/>
            <person name="Haridas S."/>
            <person name="Kuo A."/>
            <person name="Mondo S."/>
            <person name="Pangilinan J."/>
            <person name="Riley R."/>
            <person name="LaButti K."/>
            <person name="Andreopoulos B."/>
            <person name="Lipzen A."/>
            <person name="Chen C."/>
            <person name="Yanf M."/>
            <person name="Daum C."/>
            <person name="Ng V."/>
            <person name="Clum A."/>
            <person name="Steindorff A."/>
            <person name="Ohm R."/>
            <person name="Martin F."/>
            <person name="Silar P."/>
            <person name="Natvig D."/>
            <person name="Lalanne C."/>
            <person name="Gautier V."/>
            <person name="Ament-velasquez S.L."/>
            <person name="Kruys A."/>
            <person name="Hutchinson M.I."/>
            <person name="Powell A.J."/>
            <person name="Barry K."/>
            <person name="Miller A.N."/>
            <person name="Grigoriev I.V."/>
            <person name="Debuchy R."/>
            <person name="Gladieux P."/>
            <person name="Thoren M.H."/>
            <person name="Johannesson H."/>
        </authorList>
    </citation>
    <scope>NUCLEOTIDE SEQUENCE</scope>
    <source>
        <strain evidence="1">SMH2392-1A</strain>
    </source>
</reference>
<gene>
    <name evidence="1" type="ORF">B0T26DRAFT_675192</name>
</gene>
<dbReference type="AlphaFoldDB" id="A0AA40DV65"/>
<evidence type="ECO:0000313" key="1">
    <source>
        <dbReference type="EMBL" id="KAK0716765.1"/>
    </source>
</evidence>
<evidence type="ECO:0000313" key="2">
    <source>
        <dbReference type="Proteomes" id="UP001172101"/>
    </source>
</evidence>
<sequence>MAAGVCRVRLSLCRAATFAVGRVALPLMLPLNDPSQQISRSGLRLKTVQKAPRPYQRWAVSHVAAGSIERAHPSDDASTSSGSIHCVQLAMGDLPYYISGGGIFSAKRLVSLSIPPLPMTLDGFRNKGRSPFLSPHVLESWQKQMGPQSSFGPEKITVLSARAKPGR</sequence>
<dbReference type="GeneID" id="85323068"/>
<name>A0AA40DV65_9PEZI</name>
<comment type="caution">
    <text evidence="1">The sequence shown here is derived from an EMBL/GenBank/DDBJ whole genome shotgun (WGS) entry which is preliminary data.</text>
</comment>
<proteinExistence type="predicted"/>
<dbReference type="RefSeq" id="XP_060295558.1">
    <property type="nucleotide sequence ID" value="XM_060439798.1"/>
</dbReference>